<dbReference type="InterPro" id="IPR020471">
    <property type="entry name" value="AKR"/>
</dbReference>
<gene>
    <name evidence="3" type="ORF">FEF09_29375</name>
</gene>
<proteinExistence type="predicted"/>
<evidence type="ECO:0000256" key="1">
    <source>
        <dbReference type="ARBA" id="ARBA00023002"/>
    </source>
</evidence>
<dbReference type="PANTHER" id="PTHR43625">
    <property type="entry name" value="AFLATOXIN B1 ALDEHYDE REDUCTASE"/>
    <property type="match status" value="1"/>
</dbReference>
<dbReference type="InterPro" id="IPR023210">
    <property type="entry name" value="NADP_OxRdtase_dom"/>
</dbReference>
<reference evidence="3 4" key="1">
    <citation type="submission" date="2019-08" db="EMBL/GenBank/DDBJ databases">
        <title>Whole genome sequencing of chitin degrading bacteria Chitinophaga pinensis YS16.</title>
        <authorList>
            <person name="Singh R.P."/>
            <person name="Manchanda G."/>
            <person name="Maurya I.K."/>
            <person name="Joshi N.K."/>
            <person name="Srivastava A.K."/>
        </authorList>
    </citation>
    <scope>NUCLEOTIDE SEQUENCE [LARGE SCALE GENOMIC DNA]</scope>
    <source>
        <strain evidence="3 4">YS-16</strain>
    </source>
</reference>
<feature type="domain" description="NADP-dependent oxidoreductase" evidence="2">
    <location>
        <begin position="21"/>
        <end position="74"/>
    </location>
</feature>
<evidence type="ECO:0000313" key="3">
    <source>
        <dbReference type="EMBL" id="TWV90767.1"/>
    </source>
</evidence>
<dbReference type="AlphaFoldDB" id="A0A5C6LJR3"/>
<protein>
    <submittedName>
        <fullName evidence="3">Aldo/keto reductase</fullName>
    </submittedName>
</protein>
<dbReference type="SUPFAM" id="SSF51430">
    <property type="entry name" value="NAD(P)-linked oxidoreductase"/>
    <property type="match status" value="1"/>
</dbReference>
<evidence type="ECO:0000259" key="2">
    <source>
        <dbReference type="Pfam" id="PF00248"/>
    </source>
</evidence>
<dbReference type="PANTHER" id="PTHR43625:SF40">
    <property type="entry name" value="ALDO-KETO REDUCTASE YAKC [NADP(+)]"/>
    <property type="match status" value="1"/>
</dbReference>
<dbReference type="PRINTS" id="PR00069">
    <property type="entry name" value="ALDKETRDTASE"/>
</dbReference>
<dbReference type="Proteomes" id="UP000318815">
    <property type="component" value="Unassembled WGS sequence"/>
</dbReference>
<dbReference type="Pfam" id="PF00248">
    <property type="entry name" value="Aldo_ket_red"/>
    <property type="match status" value="1"/>
</dbReference>
<dbReference type="InterPro" id="IPR036812">
    <property type="entry name" value="NAD(P)_OxRdtase_dom_sf"/>
</dbReference>
<dbReference type="Gene3D" id="3.20.20.100">
    <property type="entry name" value="NADP-dependent oxidoreductase domain"/>
    <property type="match status" value="1"/>
</dbReference>
<keyword evidence="1" id="KW-0560">Oxidoreductase</keyword>
<organism evidence="3 4">
    <name type="scientific">Chitinophaga pinensis</name>
    <dbReference type="NCBI Taxonomy" id="79329"/>
    <lineage>
        <taxon>Bacteria</taxon>
        <taxon>Pseudomonadati</taxon>
        <taxon>Bacteroidota</taxon>
        <taxon>Chitinophagia</taxon>
        <taxon>Chitinophagales</taxon>
        <taxon>Chitinophagaceae</taxon>
        <taxon>Chitinophaga</taxon>
    </lineage>
</organism>
<dbReference type="GO" id="GO:0016491">
    <property type="term" value="F:oxidoreductase activity"/>
    <property type="evidence" value="ECO:0007669"/>
    <property type="project" value="UniProtKB-KW"/>
</dbReference>
<comment type="caution">
    <text evidence="3">The sequence shown here is derived from an EMBL/GenBank/DDBJ whole genome shotgun (WGS) entry which is preliminary data.</text>
</comment>
<keyword evidence="4" id="KW-1185">Reference proteome</keyword>
<dbReference type="OrthoDB" id="9804790at2"/>
<dbReference type="GO" id="GO:0005737">
    <property type="term" value="C:cytoplasm"/>
    <property type="evidence" value="ECO:0007669"/>
    <property type="project" value="TreeGrafter"/>
</dbReference>
<evidence type="ECO:0000313" key="4">
    <source>
        <dbReference type="Proteomes" id="UP000318815"/>
    </source>
</evidence>
<dbReference type="EMBL" id="VOHS01000080">
    <property type="protein sequence ID" value="TWV90767.1"/>
    <property type="molecule type" value="Genomic_DNA"/>
</dbReference>
<accession>A0A5C6LJR3</accession>
<sequence>MLPSLDLKSTNRSNSPAGSRYKNYIRKAVERSLKNLGTDYIDLYYMHRPDPVTPIEESMEAMAALVKEGKIRYIVCQKYLLIPFAALMLFIR</sequence>
<dbReference type="InterPro" id="IPR050791">
    <property type="entry name" value="Aldo-Keto_reductase"/>
</dbReference>
<name>A0A5C6LJR3_9BACT</name>